<evidence type="ECO:0000313" key="1">
    <source>
        <dbReference type="Proteomes" id="UP000887565"/>
    </source>
</evidence>
<keyword evidence="1" id="KW-1185">Reference proteome</keyword>
<proteinExistence type="predicted"/>
<organism evidence="1 2">
    <name type="scientific">Romanomermis culicivorax</name>
    <name type="common">Nematode worm</name>
    <dbReference type="NCBI Taxonomy" id="13658"/>
    <lineage>
        <taxon>Eukaryota</taxon>
        <taxon>Metazoa</taxon>
        <taxon>Ecdysozoa</taxon>
        <taxon>Nematoda</taxon>
        <taxon>Enoplea</taxon>
        <taxon>Dorylaimia</taxon>
        <taxon>Mermithida</taxon>
        <taxon>Mermithoidea</taxon>
        <taxon>Mermithidae</taxon>
        <taxon>Romanomermis</taxon>
    </lineage>
</organism>
<sequence>MRLMARPPYLYFTAAATNQTAPGNTDVKYDWLHVTCTEIRLITSAVTVKVVQIPTQLSREIYLISINNNNDRNIFDNVRFLKISSTKSPTRLFRFAKVDLNESTSKSSVALSFCRPLGKVSLLPGSDFRTHFLLPRLTRIKSLLDSMPLEACWRILQFILLINFNTMQQTKRTPLPRISKGNPAKNQDRSGKLSAIKLSWLARVRGISQEAFCLWNFDRRKSEFGGVSLNWIR</sequence>
<name>A0A915IQ71_ROMCU</name>
<reference evidence="2" key="1">
    <citation type="submission" date="2022-11" db="UniProtKB">
        <authorList>
            <consortium name="WormBaseParasite"/>
        </authorList>
    </citation>
    <scope>IDENTIFICATION</scope>
</reference>
<dbReference type="Proteomes" id="UP000887565">
    <property type="component" value="Unplaced"/>
</dbReference>
<dbReference type="WBParaSite" id="nRc.2.0.1.t16147-RA">
    <property type="protein sequence ID" value="nRc.2.0.1.t16147-RA"/>
    <property type="gene ID" value="nRc.2.0.1.g16147"/>
</dbReference>
<accession>A0A915IQ71</accession>
<dbReference type="AlphaFoldDB" id="A0A915IQ71"/>
<protein>
    <submittedName>
        <fullName evidence="2">Uncharacterized protein</fullName>
    </submittedName>
</protein>
<evidence type="ECO:0000313" key="2">
    <source>
        <dbReference type="WBParaSite" id="nRc.2.0.1.t16147-RA"/>
    </source>
</evidence>